<reference evidence="2" key="1">
    <citation type="journal article" date="2019" name="Sci. Rep.">
        <title>Draft genome of Tanacetum cinerariifolium, the natural source of mosquito coil.</title>
        <authorList>
            <person name="Yamashiro T."/>
            <person name="Shiraishi A."/>
            <person name="Satake H."/>
            <person name="Nakayama K."/>
        </authorList>
    </citation>
    <scope>NUCLEOTIDE SEQUENCE</scope>
</reference>
<accession>A0A699W4U6</accession>
<feature type="region of interest" description="Disordered" evidence="1">
    <location>
        <begin position="61"/>
        <end position="98"/>
    </location>
</feature>
<evidence type="ECO:0000256" key="1">
    <source>
        <dbReference type="SAM" id="MobiDB-lite"/>
    </source>
</evidence>
<feature type="non-terminal residue" evidence="2">
    <location>
        <position position="151"/>
    </location>
</feature>
<gene>
    <name evidence="2" type="ORF">Tci_913559</name>
</gene>
<protein>
    <submittedName>
        <fullName evidence="2">Uncharacterized protein</fullName>
    </submittedName>
</protein>
<comment type="caution">
    <text evidence="2">The sequence shown here is derived from an EMBL/GenBank/DDBJ whole genome shotgun (WGS) entry which is preliminary data.</text>
</comment>
<name>A0A699W4U6_TANCI</name>
<feature type="non-terminal residue" evidence="2">
    <location>
        <position position="1"/>
    </location>
</feature>
<sequence>IDALSKLMNYAPVPAGTNSNDFVGKGAIFNAGHSSIETGPSQDYILMPLWIDNSLFESSSQALDGHNKDKHGPYQASESDNQERPNAESSTKPVNIATPTYAIYPNDPLMPDLEYAIIFDDAYDDRDKGVEVDYNNLETVISVSPIPSTRI</sequence>
<dbReference type="EMBL" id="BKCJ011555767">
    <property type="protein sequence ID" value="GFD41590.1"/>
    <property type="molecule type" value="Genomic_DNA"/>
</dbReference>
<proteinExistence type="predicted"/>
<dbReference type="AlphaFoldDB" id="A0A699W4U6"/>
<evidence type="ECO:0000313" key="2">
    <source>
        <dbReference type="EMBL" id="GFD41590.1"/>
    </source>
</evidence>
<organism evidence="2">
    <name type="scientific">Tanacetum cinerariifolium</name>
    <name type="common">Dalmatian daisy</name>
    <name type="synonym">Chrysanthemum cinerariifolium</name>
    <dbReference type="NCBI Taxonomy" id="118510"/>
    <lineage>
        <taxon>Eukaryota</taxon>
        <taxon>Viridiplantae</taxon>
        <taxon>Streptophyta</taxon>
        <taxon>Embryophyta</taxon>
        <taxon>Tracheophyta</taxon>
        <taxon>Spermatophyta</taxon>
        <taxon>Magnoliopsida</taxon>
        <taxon>eudicotyledons</taxon>
        <taxon>Gunneridae</taxon>
        <taxon>Pentapetalae</taxon>
        <taxon>asterids</taxon>
        <taxon>campanulids</taxon>
        <taxon>Asterales</taxon>
        <taxon>Asteraceae</taxon>
        <taxon>Asteroideae</taxon>
        <taxon>Anthemideae</taxon>
        <taxon>Anthemidinae</taxon>
        <taxon>Tanacetum</taxon>
    </lineage>
</organism>